<protein>
    <submittedName>
        <fullName evidence="1">Uncharacterized protein</fullName>
    </submittedName>
</protein>
<gene>
    <name evidence="1" type="ORF">BHC47_04175</name>
</gene>
<reference evidence="1 2" key="1">
    <citation type="journal article" date="2017" name="MBio">
        <title>Type VI secretion-mediated competition in the bee gut microbiome.</title>
        <authorList>
            <person name="Steele M.I."/>
            <person name="Kwong W.K."/>
            <person name="Powell J.E."/>
            <person name="Whiteley M."/>
            <person name="Moran N.A."/>
        </authorList>
    </citation>
    <scope>NUCLEOTIDE SEQUENCE [LARGE SCALE GENOMIC DNA]</scope>
    <source>
        <strain evidence="1 2">PEB0171</strain>
    </source>
</reference>
<evidence type="ECO:0000313" key="1">
    <source>
        <dbReference type="EMBL" id="PIT62306.1"/>
    </source>
</evidence>
<dbReference type="EMBL" id="MEIV01000051">
    <property type="protein sequence ID" value="PIT62306.1"/>
    <property type="molecule type" value="Genomic_DNA"/>
</dbReference>
<comment type="caution">
    <text evidence="1">The sequence shown here is derived from an EMBL/GenBank/DDBJ whole genome shotgun (WGS) entry which is preliminary data.</text>
</comment>
<evidence type="ECO:0000313" key="2">
    <source>
        <dbReference type="Proteomes" id="UP000231094"/>
    </source>
</evidence>
<name>A0A2N9Y3T9_9NEIS</name>
<dbReference type="AlphaFoldDB" id="A0A2N9Y3T9"/>
<organism evidence="1 2">
    <name type="scientific">Snodgrassella alvi</name>
    <dbReference type="NCBI Taxonomy" id="1196083"/>
    <lineage>
        <taxon>Bacteria</taxon>
        <taxon>Pseudomonadati</taxon>
        <taxon>Pseudomonadota</taxon>
        <taxon>Betaproteobacteria</taxon>
        <taxon>Neisseriales</taxon>
        <taxon>Neisseriaceae</taxon>
        <taxon>Snodgrassella</taxon>
    </lineage>
</organism>
<sequence length="342" mass="41116">MLLTFDEYGDIPAKRHIFYEKCFQVLIKEHDASKGRFHRPLKSKLSHENLEKVFMYFCAISYQNQNYGFSLQEVDEYIDLSLQIVNLDKVCRENDIRYDFVHSVSLLLQDGNYFEFIHRSFQEYFFAKFIVNDREFELENKLDNIDGLFSVAKSSFIAMIDDMDHDYFETEYILKKLKVLNEYLKSIDAESEPEKIFKKFYVKFVLTPCFAKGKNYFKLDFVVLEIGNPENFREMRMNRFILHQCKQYRANRFNLSIDLSASDILKIINRYKKLIIRINMNKDNTVRELIFELNRELLIKLDCSKYAQLIKESLNDYYHDILSRTTKQHSIIDEIIFKNRNL</sequence>
<proteinExistence type="predicted"/>
<accession>A0A2N9Y3T9</accession>
<dbReference type="Proteomes" id="UP000231094">
    <property type="component" value="Unassembled WGS sequence"/>
</dbReference>